<feature type="compositionally biased region" description="Polar residues" evidence="4">
    <location>
        <begin position="1"/>
        <end position="19"/>
    </location>
</feature>
<proteinExistence type="predicted"/>
<dbReference type="Proteomes" id="UP000683000">
    <property type="component" value="Unassembled WGS sequence"/>
</dbReference>
<evidence type="ECO:0000256" key="1">
    <source>
        <dbReference type="ARBA" id="ARBA00022527"/>
    </source>
</evidence>
<dbReference type="InterPro" id="IPR004166">
    <property type="entry name" value="a-kinase_dom"/>
</dbReference>
<evidence type="ECO:0000256" key="2">
    <source>
        <dbReference type="ARBA" id="ARBA00022679"/>
    </source>
</evidence>
<organism evidence="6 7">
    <name type="scientific">Boletus reticuloceps</name>
    <dbReference type="NCBI Taxonomy" id="495285"/>
    <lineage>
        <taxon>Eukaryota</taxon>
        <taxon>Fungi</taxon>
        <taxon>Dikarya</taxon>
        <taxon>Basidiomycota</taxon>
        <taxon>Agaricomycotina</taxon>
        <taxon>Agaricomycetes</taxon>
        <taxon>Agaricomycetidae</taxon>
        <taxon>Boletales</taxon>
        <taxon>Boletineae</taxon>
        <taxon>Boletaceae</taxon>
        <taxon>Boletoideae</taxon>
        <taxon>Boletus</taxon>
    </lineage>
</organism>
<keyword evidence="2" id="KW-0808">Transferase</keyword>
<feature type="domain" description="Alpha-type protein kinase" evidence="5">
    <location>
        <begin position="154"/>
        <end position="322"/>
    </location>
</feature>
<reference evidence="6" key="1">
    <citation type="submission" date="2021-03" db="EMBL/GenBank/DDBJ databases">
        <title>Evolutionary innovations through gain and loss of genes in the ectomycorrhizal Boletales.</title>
        <authorList>
            <person name="Wu G."/>
            <person name="Miyauchi S."/>
            <person name="Morin E."/>
            <person name="Yang Z.-L."/>
            <person name="Xu J."/>
            <person name="Martin F.M."/>
        </authorList>
    </citation>
    <scope>NUCLEOTIDE SEQUENCE</scope>
    <source>
        <strain evidence="6">BR01</strain>
    </source>
</reference>
<dbReference type="OrthoDB" id="301415at2759"/>
<dbReference type="Gene3D" id="3.20.200.10">
    <property type="entry name" value="MHCK/EF2 kinase"/>
    <property type="match status" value="1"/>
</dbReference>
<feature type="region of interest" description="Disordered" evidence="4">
    <location>
        <begin position="1"/>
        <end position="43"/>
    </location>
</feature>
<keyword evidence="1" id="KW-0723">Serine/threonine-protein kinase</keyword>
<evidence type="ECO:0000313" key="7">
    <source>
        <dbReference type="Proteomes" id="UP000683000"/>
    </source>
</evidence>
<keyword evidence="3" id="KW-0418">Kinase</keyword>
<comment type="caution">
    <text evidence="6">The sequence shown here is derived from an EMBL/GenBank/DDBJ whole genome shotgun (WGS) entry which is preliminary data.</text>
</comment>
<evidence type="ECO:0000313" key="6">
    <source>
        <dbReference type="EMBL" id="KAG6374561.1"/>
    </source>
</evidence>
<evidence type="ECO:0000256" key="3">
    <source>
        <dbReference type="ARBA" id="ARBA00022777"/>
    </source>
</evidence>
<name>A0A8I2YMA3_9AGAM</name>
<dbReference type="GO" id="GO:0005524">
    <property type="term" value="F:ATP binding"/>
    <property type="evidence" value="ECO:0007669"/>
    <property type="project" value="InterPro"/>
</dbReference>
<evidence type="ECO:0000256" key="4">
    <source>
        <dbReference type="SAM" id="MobiDB-lite"/>
    </source>
</evidence>
<dbReference type="GO" id="GO:0004674">
    <property type="term" value="F:protein serine/threonine kinase activity"/>
    <property type="evidence" value="ECO:0007669"/>
    <property type="project" value="UniProtKB-KW"/>
</dbReference>
<protein>
    <recommendedName>
        <fullName evidence="5">Alpha-type protein kinase domain-containing protein</fullName>
    </recommendedName>
</protein>
<dbReference type="AlphaFoldDB" id="A0A8I2YMA3"/>
<dbReference type="Pfam" id="PF02816">
    <property type="entry name" value="Alpha_kinase"/>
    <property type="match status" value="1"/>
</dbReference>
<accession>A0A8I2YMA3</accession>
<gene>
    <name evidence="6" type="ORF">JVT61DRAFT_3910</name>
</gene>
<keyword evidence="7" id="KW-1185">Reference proteome</keyword>
<evidence type="ECO:0000259" key="5">
    <source>
        <dbReference type="Pfam" id="PF02816"/>
    </source>
</evidence>
<sequence>MLTEFTISRSRNPEVSATTADRALPTTPSSKKRGHQHLRSSDSIIINETWATPQAKKTAAAAGIVSPPRDAIHKALEKGETANVDVNQVINHVTETIAFHPVNLCPFDEILNDCMQSNAAENRAAWQLDPMGGLAGQIMVNKSPKGLVGAGTLKTAYNGKVVAKQPFFRSSSTTGKLNIIQRYTLLTNLSKLFREANILYWAKSLLDLTYMFVNAAIKSSAIPPPFNVPQLRFVDAGLALIHSSASKSVTDVYLVEEKILCGPNKFIKFIHNHDFDPSIESDEDGYNIAEFLVFTQHVQYLKTKGLAFISDYQGNSSLLTDP</sequence>
<dbReference type="EMBL" id="JAGFBS010000017">
    <property type="protein sequence ID" value="KAG6374561.1"/>
    <property type="molecule type" value="Genomic_DNA"/>
</dbReference>